<accession>D4H3S7</accession>
<feature type="domain" description="Fumarylacetoacetase-like C-terminal" evidence="3">
    <location>
        <begin position="58"/>
        <end position="249"/>
    </location>
</feature>
<keyword evidence="6" id="KW-1185">Reference proteome</keyword>
<dbReference type="PaxDb" id="522772-Dacet_2417"/>
<dbReference type="OrthoDB" id="9805307at2"/>
<dbReference type="RefSeq" id="WP_013011680.1">
    <property type="nucleotide sequence ID" value="NC_013943.1"/>
</dbReference>
<dbReference type="GO" id="GO:0046872">
    <property type="term" value="F:metal ion binding"/>
    <property type="evidence" value="ECO:0007669"/>
    <property type="project" value="UniProtKB-KW"/>
</dbReference>
<keyword evidence="2" id="KW-0479">Metal-binding</keyword>
<dbReference type="InParanoid" id="D4H3S7"/>
<dbReference type="Proteomes" id="UP000002012">
    <property type="component" value="Chromosome"/>
</dbReference>
<keyword evidence="5" id="KW-0413">Isomerase</keyword>
<protein>
    <submittedName>
        <fullName evidence="5">5-carboxymethyl-2-hydroxymuconateDelta-isomerase</fullName>
        <ecNumber evidence="5">5.3.3.10</ecNumber>
    </submittedName>
</protein>
<dbReference type="KEGG" id="dap:Dacet_2417"/>
<dbReference type="EMBL" id="CP001968">
    <property type="protein sequence ID" value="ADD69179.1"/>
    <property type="molecule type" value="Genomic_DNA"/>
</dbReference>
<dbReference type="GO" id="GO:0008704">
    <property type="term" value="F:5-carboxymethyl-2-hydroxymuconate delta-isomerase activity"/>
    <property type="evidence" value="ECO:0007669"/>
    <property type="project" value="UniProtKB-EC"/>
</dbReference>
<dbReference type="eggNOG" id="COG0179">
    <property type="taxonomic scope" value="Bacteria"/>
</dbReference>
<evidence type="ECO:0000313" key="5">
    <source>
        <dbReference type="EMBL" id="ADD69179.1"/>
    </source>
</evidence>
<dbReference type="SUPFAM" id="SSF56529">
    <property type="entry name" value="FAH"/>
    <property type="match status" value="1"/>
</dbReference>
<dbReference type="InterPro" id="IPR011234">
    <property type="entry name" value="Fumarylacetoacetase-like_C"/>
</dbReference>
<dbReference type="HOGENOM" id="CLU_028458_4_2_0"/>
<dbReference type="AlphaFoldDB" id="D4H3S7"/>
<feature type="domain" description="Rv2993c-like N-terminal" evidence="4">
    <location>
        <begin position="1"/>
        <end position="50"/>
    </location>
</feature>
<sequence length="254" mass="28034">MKFCRFKDGKVEKKGVFIDGKIKEMEGSMFDDFVITDREFDADGVEFLPPVLPSKFPCIARNYVAHAKELGNDVPEIPMIFLKPSTAVNAHKGEVAIPAESEQVDYEGELAIVIGKKCRKVKREDAESVIFGYTCMNDYTARDLQKIDTKFTRAKSFDSFAPIGPFIETEFDWRKAHVKTIKNGKTVQDGTADLMIFDIPAIVEFMSGIMTLLPGDVIATGTPAGVGRVDAGDVVEVEIEGIGRLTNKIINGVD</sequence>
<evidence type="ECO:0000259" key="4">
    <source>
        <dbReference type="Pfam" id="PF10370"/>
    </source>
</evidence>
<dbReference type="Pfam" id="PF10370">
    <property type="entry name" value="Rv2993c-like_N"/>
    <property type="match status" value="1"/>
</dbReference>
<evidence type="ECO:0000256" key="1">
    <source>
        <dbReference type="ARBA" id="ARBA00010211"/>
    </source>
</evidence>
<dbReference type="FunFam" id="3.90.850.10:FF:000002">
    <property type="entry name" value="2-hydroxyhepta-2,4-diene-1,7-dioate isomerase"/>
    <property type="match status" value="1"/>
</dbReference>
<name>D4H3S7_DENA2</name>
<dbReference type="PANTHER" id="PTHR11820">
    <property type="entry name" value="ACYLPYRUVASE"/>
    <property type="match status" value="1"/>
</dbReference>
<dbReference type="InterPro" id="IPR018833">
    <property type="entry name" value="Rv2993c-like_N"/>
</dbReference>
<evidence type="ECO:0000313" key="6">
    <source>
        <dbReference type="Proteomes" id="UP000002012"/>
    </source>
</evidence>
<dbReference type="FunCoup" id="D4H3S7">
    <property type="interactions" value="350"/>
</dbReference>
<dbReference type="PANTHER" id="PTHR11820:SF7">
    <property type="entry name" value="ACYLPYRUVASE FAHD1, MITOCHONDRIAL"/>
    <property type="match status" value="1"/>
</dbReference>
<dbReference type="InterPro" id="IPR036663">
    <property type="entry name" value="Fumarylacetoacetase_C_sf"/>
</dbReference>
<comment type="similarity">
    <text evidence="1">Belongs to the FAH family.</text>
</comment>
<organism evidence="5 6">
    <name type="scientific">Denitrovibrio acetiphilus (strain DSM 12809 / NBRC 114555 / N2460)</name>
    <dbReference type="NCBI Taxonomy" id="522772"/>
    <lineage>
        <taxon>Bacteria</taxon>
        <taxon>Pseudomonadati</taxon>
        <taxon>Deferribacterota</taxon>
        <taxon>Deferribacteres</taxon>
        <taxon>Deferribacterales</taxon>
        <taxon>Geovibrionaceae</taxon>
        <taxon>Denitrovibrio</taxon>
    </lineage>
</organism>
<reference evidence="5 6" key="1">
    <citation type="journal article" date="2010" name="Stand. Genomic Sci.">
        <title>Complete genome sequence of Denitrovibrio acetiphilus type strain (N2460).</title>
        <authorList>
            <person name="Kiss H."/>
            <person name="Lang E."/>
            <person name="Lapidus A."/>
            <person name="Copeland A."/>
            <person name="Nolan M."/>
            <person name="Glavina Del Rio T."/>
            <person name="Chen F."/>
            <person name="Lucas S."/>
            <person name="Tice H."/>
            <person name="Cheng J.F."/>
            <person name="Han C."/>
            <person name="Goodwin L."/>
            <person name="Pitluck S."/>
            <person name="Liolios K."/>
            <person name="Pati A."/>
            <person name="Ivanova N."/>
            <person name="Mavromatis K."/>
            <person name="Chen A."/>
            <person name="Palaniappan K."/>
            <person name="Land M."/>
            <person name="Hauser L."/>
            <person name="Chang Y.J."/>
            <person name="Jeffries C.D."/>
            <person name="Detter J.C."/>
            <person name="Brettin T."/>
            <person name="Spring S."/>
            <person name="Rohde M."/>
            <person name="Goker M."/>
            <person name="Woyke T."/>
            <person name="Bristow J."/>
            <person name="Eisen J.A."/>
            <person name="Markowitz V."/>
            <person name="Hugenholtz P."/>
            <person name="Kyrpides N.C."/>
            <person name="Klenk H.P."/>
        </authorList>
    </citation>
    <scope>NUCLEOTIDE SEQUENCE [LARGE SCALE GENOMIC DNA]</scope>
    <source>
        <strain evidence="6">DSM 12809 / NBRC 114555 / N2460</strain>
    </source>
</reference>
<gene>
    <name evidence="5" type="ordered locus">Dacet_2417</name>
</gene>
<dbReference type="Gene3D" id="3.90.850.10">
    <property type="entry name" value="Fumarylacetoacetase-like, C-terminal domain"/>
    <property type="match status" value="1"/>
</dbReference>
<evidence type="ECO:0000256" key="2">
    <source>
        <dbReference type="ARBA" id="ARBA00022723"/>
    </source>
</evidence>
<proteinExistence type="inferred from homology"/>
<dbReference type="EC" id="5.3.3.10" evidence="5"/>
<dbReference type="Pfam" id="PF01557">
    <property type="entry name" value="FAA_hydrolase"/>
    <property type="match status" value="1"/>
</dbReference>
<dbReference type="GO" id="GO:0018773">
    <property type="term" value="F:acetylpyruvate hydrolase activity"/>
    <property type="evidence" value="ECO:0007669"/>
    <property type="project" value="TreeGrafter"/>
</dbReference>
<dbReference type="STRING" id="522772.Dacet_2417"/>
<dbReference type="GO" id="GO:0019752">
    <property type="term" value="P:carboxylic acid metabolic process"/>
    <property type="evidence" value="ECO:0007669"/>
    <property type="project" value="UniProtKB-ARBA"/>
</dbReference>
<evidence type="ECO:0000259" key="3">
    <source>
        <dbReference type="Pfam" id="PF01557"/>
    </source>
</evidence>